<reference evidence="1 2" key="1">
    <citation type="submission" date="2017-06" db="EMBL/GenBank/DDBJ databases">
        <title>Celeribacter sp. TSPH2 complete genome sequence.</title>
        <authorList>
            <person name="Woo J.-H."/>
            <person name="Kim H.-S."/>
        </authorList>
    </citation>
    <scope>NUCLEOTIDE SEQUENCE [LARGE SCALE GENOMIC DNA]</scope>
    <source>
        <strain evidence="1 2">TSPH2</strain>
    </source>
</reference>
<evidence type="ECO:0000313" key="1">
    <source>
        <dbReference type="EMBL" id="ATG49480.1"/>
    </source>
</evidence>
<proteinExistence type="predicted"/>
<dbReference type="STRING" id="1758178.GCA_001550095_02510"/>
<keyword evidence="2" id="KW-1185">Reference proteome</keyword>
<protein>
    <recommendedName>
        <fullName evidence="3">Periplasmic heavy metal sensor</fullName>
    </recommendedName>
</protein>
<dbReference type="EMBL" id="CP022196">
    <property type="protein sequence ID" value="ATG49480.1"/>
    <property type="molecule type" value="Genomic_DNA"/>
</dbReference>
<dbReference type="KEGG" id="ceh:CEW89_18985"/>
<accession>A0A291GHA6</accession>
<organism evidence="1 2">
    <name type="scientific">Celeribacter ethanolicus</name>
    <dbReference type="NCBI Taxonomy" id="1758178"/>
    <lineage>
        <taxon>Bacteria</taxon>
        <taxon>Pseudomonadati</taxon>
        <taxon>Pseudomonadota</taxon>
        <taxon>Alphaproteobacteria</taxon>
        <taxon>Rhodobacterales</taxon>
        <taxon>Roseobacteraceae</taxon>
        <taxon>Celeribacter</taxon>
    </lineage>
</organism>
<evidence type="ECO:0008006" key="3">
    <source>
        <dbReference type="Google" id="ProtNLM"/>
    </source>
</evidence>
<name>A0A291GHA6_9RHOB</name>
<gene>
    <name evidence="1" type="ORF">CEW89_18985</name>
</gene>
<dbReference type="AlphaFoldDB" id="A0A291GHA6"/>
<evidence type="ECO:0000313" key="2">
    <source>
        <dbReference type="Proteomes" id="UP000217935"/>
    </source>
</evidence>
<sequence>MALIAVLGLSLLGNAMTFGVVWRFQQVRGSVMGDAGPETVKVPTFPREIRKALRAGFVADEALQQSLREAIEARRAVVAVSTEEPFDKAATEAAMAEFRARFIASVDELQDLVLEVIEAEAAKD</sequence>
<dbReference type="Proteomes" id="UP000217935">
    <property type="component" value="Chromosome"/>
</dbReference>